<dbReference type="SMART" id="SM00528">
    <property type="entry name" value="HNS"/>
    <property type="match status" value="1"/>
</dbReference>
<dbReference type="GO" id="GO:0000976">
    <property type="term" value="F:transcription cis-regulatory region binding"/>
    <property type="evidence" value="ECO:0007669"/>
    <property type="project" value="TreeGrafter"/>
</dbReference>
<dbReference type="InterPro" id="IPR027444">
    <property type="entry name" value="H-NS_C_dom"/>
</dbReference>
<dbReference type="Pfam" id="PF00816">
    <property type="entry name" value="Histone_HNS"/>
    <property type="match status" value="1"/>
</dbReference>
<evidence type="ECO:0000256" key="1">
    <source>
        <dbReference type="ARBA" id="ARBA00004453"/>
    </source>
</evidence>
<evidence type="ECO:0000256" key="2">
    <source>
        <dbReference type="ARBA" id="ARBA00010610"/>
    </source>
</evidence>
<reference evidence="7 8" key="1">
    <citation type="submission" date="2018-03" db="EMBL/GenBank/DDBJ databases">
        <title>Genomic Encyclopedia of Archaeal and Bacterial Type Strains, Phase II (KMG-II): from individual species to whole genera.</title>
        <authorList>
            <person name="Goeker M."/>
        </authorList>
    </citation>
    <scope>NUCLEOTIDE SEQUENCE [LARGE SCALE GENOMIC DNA]</scope>
    <source>
        <strain evidence="7 8">DSM 29328</strain>
    </source>
</reference>
<feature type="compositionally biased region" description="Basic and acidic residues" evidence="5">
    <location>
        <begin position="88"/>
        <end position="98"/>
    </location>
</feature>
<evidence type="ECO:0000256" key="4">
    <source>
        <dbReference type="ARBA" id="ARBA00023125"/>
    </source>
</evidence>
<dbReference type="Proteomes" id="UP000239480">
    <property type="component" value="Unassembled WGS sequence"/>
</dbReference>
<organism evidence="7 8">
    <name type="scientific">Aliiruegeria haliotis</name>
    <dbReference type="NCBI Taxonomy" id="1280846"/>
    <lineage>
        <taxon>Bacteria</taxon>
        <taxon>Pseudomonadati</taxon>
        <taxon>Pseudomonadota</taxon>
        <taxon>Alphaproteobacteria</taxon>
        <taxon>Rhodobacterales</taxon>
        <taxon>Roseobacteraceae</taxon>
        <taxon>Aliiruegeria</taxon>
    </lineage>
</organism>
<dbReference type="GO" id="GO:0001217">
    <property type="term" value="F:DNA-binding transcription repressor activity"/>
    <property type="evidence" value="ECO:0007669"/>
    <property type="project" value="TreeGrafter"/>
</dbReference>
<dbReference type="SUPFAM" id="SSF81273">
    <property type="entry name" value="H-NS histone-like proteins"/>
    <property type="match status" value="1"/>
</dbReference>
<evidence type="ECO:0000256" key="3">
    <source>
        <dbReference type="ARBA" id="ARBA00022490"/>
    </source>
</evidence>
<feature type="compositionally biased region" description="Polar residues" evidence="5">
    <location>
        <begin position="75"/>
        <end position="84"/>
    </location>
</feature>
<dbReference type="GO" id="GO:0003681">
    <property type="term" value="F:bent DNA binding"/>
    <property type="evidence" value="ECO:0007669"/>
    <property type="project" value="TreeGrafter"/>
</dbReference>
<comment type="similarity">
    <text evidence="2">Belongs to the histone-like protein H-NS family.</text>
</comment>
<keyword evidence="8" id="KW-1185">Reference proteome</keyword>
<keyword evidence="4 7" id="KW-0238">DNA-binding</keyword>
<evidence type="ECO:0000313" key="7">
    <source>
        <dbReference type="EMBL" id="PRY21834.1"/>
    </source>
</evidence>
<dbReference type="GO" id="GO:0003680">
    <property type="term" value="F:minor groove of adenine-thymine-rich DNA binding"/>
    <property type="evidence" value="ECO:0007669"/>
    <property type="project" value="TreeGrafter"/>
</dbReference>
<protein>
    <submittedName>
        <fullName evidence="7">DNA-binding protein H-NS</fullName>
    </submittedName>
</protein>
<dbReference type="OrthoDB" id="5297879at2"/>
<dbReference type="GO" id="GO:0005829">
    <property type="term" value="C:cytosol"/>
    <property type="evidence" value="ECO:0007669"/>
    <property type="project" value="TreeGrafter"/>
</dbReference>
<comment type="caution">
    <text evidence="7">The sequence shown here is derived from an EMBL/GenBank/DDBJ whole genome shotgun (WGS) entry which is preliminary data.</text>
</comment>
<dbReference type="Gene3D" id="4.10.430.10">
    <property type="entry name" value="Histone-like protein H-NS, C-terminal domain"/>
    <property type="match status" value="1"/>
</dbReference>
<evidence type="ECO:0000313" key="8">
    <source>
        <dbReference type="Proteomes" id="UP000239480"/>
    </source>
</evidence>
<proteinExistence type="inferred from homology"/>
<dbReference type="GO" id="GO:0009295">
    <property type="term" value="C:nucleoid"/>
    <property type="evidence" value="ECO:0007669"/>
    <property type="project" value="UniProtKB-SubCell"/>
</dbReference>
<dbReference type="EMBL" id="PVTD01000008">
    <property type="protein sequence ID" value="PRY21834.1"/>
    <property type="molecule type" value="Genomic_DNA"/>
</dbReference>
<dbReference type="AlphaFoldDB" id="A0A2T0RKW8"/>
<accession>A0A2T0RKW8</accession>
<feature type="domain" description="DNA-binding protein H-NS-like C-terminal" evidence="6">
    <location>
        <begin position="63"/>
        <end position="108"/>
    </location>
</feature>
<feature type="compositionally biased region" description="Basic residues" evidence="5">
    <location>
        <begin position="61"/>
        <end position="71"/>
    </location>
</feature>
<evidence type="ECO:0000259" key="6">
    <source>
        <dbReference type="SMART" id="SM00528"/>
    </source>
</evidence>
<dbReference type="InterPro" id="IPR037150">
    <property type="entry name" value="H-NS_C_dom_sf"/>
</dbReference>
<keyword evidence="3" id="KW-0963">Cytoplasm</keyword>
<dbReference type="PANTHER" id="PTHR38097:SF2">
    <property type="entry name" value="DNA-BINDING PROTEIN STPA"/>
    <property type="match status" value="1"/>
</dbReference>
<evidence type="ECO:0000256" key="5">
    <source>
        <dbReference type="SAM" id="MobiDB-lite"/>
    </source>
</evidence>
<sequence length="108" mass="11861">MEYDLDSLSRKELQALQKKVAKALDTLDDRERAAALKAAKQAAAAHGFDLSELTGSASAKAKGKSRSKSPAKYRNPTNPDQTWTGRGRKPEWFKKAEENGVDLSTLEI</sequence>
<dbReference type="PANTHER" id="PTHR38097">
    <property type="match status" value="1"/>
</dbReference>
<feature type="region of interest" description="Disordered" evidence="5">
    <location>
        <begin position="53"/>
        <end position="108"/>
    </location>
</feature>
<comment type="subcellular location">
    <subcellularLocation>
        <location evidence="1">Cytoplasm</location>
        <location evidence="1">Nucleoid</location>
    </subcellularLocation>
</comment>
<gene>
    <name evidence="7" type="ORF">CLV78_108105</name>
</gene>
<dbReference type="GO" id="GO:0032993">
    <property type="term" value="C:protein-DNA complex"/>
    <property type="evidence" value="ECO:0007669"/>
    <property type="project" value="TreeGrafter"/>
</dbReference>
<name>A0A2T0RKW8_9RHOB</name>